<keyword evidence="5 7" id="KW-0653">Protein transport</keyword>
<feature type="coiled-coil region" evidence="8">
    <location>
        <begin position="117"/>
        <end position="184"/>
    </location>
</feature>
<dbReference type="InterPro" id="IPR000744">
    <property type="entry name" value="NSF_attach"/>
</dbReference>
<dbReference type="Gene3D" id="1.25.40.10">
    <property type="entry name" value="Tetratricopeptide repeat domain"/>
    <property type="match status" value="1"/>
</dbReference>
<keyword evidence="4 7" id="KW-0931">ER-Golgi transport</keyword>
<dbReference type="InterPro" id="IPR011990">
    <property type="entry name" value="TPR-like_helical_dom_sf"/>
</dbReference>
<evidence type="ECO:0000256" key="8">
    <source>
        <dbReference type="SAM" id="Coils"/>
    </source>
</evidence>
<comment type="subcellular location">
    <subcellularLocation>
        <location evidence="1 7">Membrane</location>
        <topology evidence="1 7">Peripheral membrane protein</topology>
    </subcellularLocation>
</comment>
<dbReference type="PANTHER" id="PTHR13768:SF8">
    <property type="entry name" value="ALPHA-SOLUBLE NSF ATTACHMENT PROTEIN"/>
    <property type="match status" value="1"/>
</dbReference>
<dbReference type="AlphaFoldDB" id="A0AAD5U8A3"/>
<sequence>MNEDPYKILAEAEKAHSYKGWFGQNKLDEAAELYTKAANQFKLQKKLKEAGDCFLKQADCCLKAGEKDEASSSYINASKAFKKGYPQESVDALSLAVGILSERGRFQAAATNQKQIAEIYEVDLENFEKSLNAYELAAEWFSGEDSNAQASACQLKAANLAAHLEQYQKAIEKFEQVAKQSMENNLTKWSVRDYLLKAGICILCTQDYINARQALDRYRAMDMTFEGTREFKLLNDLLDALENQDVEQFTNVVFDFDKMTKLDNWKTTLLLRVKKSISDPSSLEDFT</sequence>
<dbReference type="GO" id="GO:0005774">
    <property type="term" value="C:vacuolar membrane"/>
    <property type="evidence" value="ECO:0007669"/>
    <property type="project" value="TreeGrafter"/>
</dbReference>
<dbReference type="GO" id="GO:0005483">
    <property type="term" value="F:soluble NSF attachment protein activity"/>
    <property type="evidence" value="ECO:0007669"/>
    <property type="project" value="TreeGrafter"/>
</dbReference>
<keyword evidence="10" id="KW-1185">Reference proteome</keyword>
<keyword evidence="3 7" id="KW-0813">Transport</keyword>
<comment type="similarity">
    <text evidence="2 7">Belongs to the SNAP family.</text>
</comment>
<comment type="caution">
    <text evidence="9">The sequence shown here is derived from an EMBL/GenBank/DDBJ whole genome shotgun (WGS) entry which is preliminary data.</text>
</comment>
<dbReference type="GO" id="GO:0031201">
    <property type="term" value="C:SNARE complex"/>
    <property type="evidence" value="ECO:0007669"/>
    <property type="project" value="TreeGrafter"/>
</dbReference>
<evidence type="ECO:0000256" key="7">
    <source>
        <dbReference type="RuleBase" id="RU367013"/>
    </source>
</evidence>
<dbReference type="Pfam" id="PF14938">
    <property type="entry name" value="SNAP"/>
    <property type="match status" value="1"/>
</dbReference>
<protein>
    <submittedName>
        <fullName evidence="9">Vesicular-fusion protein S17</fullName>
    </submittedName>
</protein>
<comment type="function">
    <text evidence="7">Required for vesicular transport between the endoplasmic reticulum and the Golgi apparatus.</text>
</comment>
<evidence type="ECO:0000256" key="6">
    <source>
        <dbReference type="ARBA" id="ARBA00023136"/>
    </source>
</evidence>
<dbReference type="PANTHER" id="PTHR13768">
    <property type="entry name" value="SOLUBLE NSF ATTACHMENT PROTEIN SNAP"/>
    <property type="match status" value="1"/>
</dbReference>
<dbReference type="EMBL" id="JADGJW010000025">
    <property type="protein sequence ID" value="KAJ3226960.1"/>
    <property type="molecule type" value="Genomic_DNA"/>
</dbReference>
<dbReference type="CDD" id="cd15832">
    <property type="entry name" value="SNAP"/>
    <property type="match status" value="1"/>
</dbReference>
<name>A0AAD5U8A3_9FUNG</name>
<evidence type="ECO:0000313" key="9">
    <source>
        <dbReference type="EMBL" id="KAJ3226960.1"/>
    </source>
</evidence>
<evidence type="ECO:0000256" key="2">
    <source>
        <dbReference type="ARBA" id="ARBA00010050"/>
    </source>
</evidence>
<evidence type="ECO:0000313" key="10">
    <source>
        <dbReference type="Proteomes" id="UP001211065"/>
    </source>
</evidence>
<evidence type="ECO:0000256" key="3">
    <source>
        <dbReference type="ARBA" id="ARBA00022448"/>
    </source>
</evidence>
<dbReference type="GO" id="GO:0006886">
    <property type="term" value="P:intracellular protein transport"/>
    <property type="evidence" value="ECO:0007669"/>
    <property type="project" value="UniProtKB-UniRule"/>
</dbReference>
<proteinExistence type="inferred from homology"/>
<organism evidence="9 10">
    <name type="scientific">Clydaea vesicula</name>
    <dbReference type="NCBI Taxonomy" id="447962"/>
    <lineage>
        <taxon>Eukaryota</taxon>
        <taxon>Fungi</taxon>
        <taxon>Fungi incertae sedis</taxon>
        <taxon>Chytridiomycota</taxon>
        <taxon>Chytridiomycota incertae sedis</taxon>
        <taxon>Chytridiomycetes</taxon>
        <taxon>Lobulomycetales</taxon>
        <taxon>Lobulomycetaceae</taxon>
        <taxon>Clydaea</taxon>
    </lineage>
</organism>
<reference evidence="9" key="1">
    <citation type="submission" date="2020-05" db="EMBL/GenBank/DDBJ databases">
        <title>Phylogenomic resolution of chytrid fungi.</title>
        <authorList>
            <person name="Stajich J.E."/>
            <person name="Amses K."/>
            <person name="Simmons R."/>
            <person name="Seto K."/>
            <person name="Myers J."/>
            <person name="Bonds A."/>
            <person name="Quandt C.A."/>
            <person name="Barry K."/>
            <person name="Liu P."/>
            <person name="Grigoriev I."/>
            <person name="Longcore J.E."/>
            <person name="James T.Y."/>
        </authorList>
    </citation>
    <scope>NUCLEOTIDE SEQUENCE</scope>
    <source>
        <strain evidence="9">JEL0476</strain>
    </source>
</reference>
<dbReference type="PRINTS" id="PR00448">
    <property type="entry name" value="NSFATTACHMNT"/>
</dbReference>
<keyword evidence="8" id="KW-0175">Coiled coil</keyword>
<dbReference type="GO" id="GO:0035494">
    <property type="term" value="P:SNARE complex disassembly"/>
    <property type="evidence" value="ECO:0007669"/>
    <property type="project" value="TreeGrafter"/>
</dbReference>
<keyword evidence="6 7" id="KW-0472">Membrane</keyword>
<evidence type="ECO:0000256" key="4">
    <source>
        <dbReference type="ARBA" id="ARBA00022892"/>
    </source>
</evidence>
<dbReference type="FunFam" id="1.25.40.10:FF:000049">
    <property type="entry name" value="Alpha-soluble NSF attachment protein-like"/>
    <property type="match status" value="1"/>
</dbReference>
<dbReference type="SUPFAM" id="SSF48452">
    <property type="entry name" value="TPR-like"/>
    <property type="match status" value="1"/>
</dbReference>
<gene>
    <name evidence="9" type="primary">SEC17</name>
    <name evidence="9" type="ORF">HK099_003752</name>
</gene>
<dbReference type="GO" id="GO:0019905">
    <property type="term" value="F:syntaxin binding"/>
    <property type="evidence" value="ECO:0007669"/>
    <property type="project" value="TreeGrafter"/>
</dbReference>
<dbReference type="Proteomes" id="UP001211065">
    <property type="component" value="Unassembled WGS sequence"/>
</dbReference>
<evidence type="ECO:0000256" key="1">
    <source>
        <dbReference type="ARBA" id="ARBA00004170"/>
    </source>
</evidence>
<accession>A0AAD5U8A3</accession>
<evidence type="ECO:0000256" key="5">
    <source>
        <dbReference type="ARBA" id="ARBA00022927"/>
    </source>
</evidence>